<evidence type="ECO:0000313" key="2">
    <source>
        <dbReference type="Proteomes" id="UP000726777"/>
    </source>
</evidence>
<name>A0A9Q3UA47_VIBPH</name>
<protein>
    <submittedName>
        <fullName evidence="1">Uncharacterized protein</fullName>
    </submittedName>
</protein>
<organism evidence="1 2">
    <name type="scientific">Vibrio parahaemolyticus</name>
    <dbReference type="NCBI Taxonomy" id="670"/>
    <lineage>
        <taxon>Bacteria</taxon>
        <taxon>Pseudomonadati</taxon>
        <taxon>Pseudomonadota</taxon>
        <taxon>Gammaproteobacteria</taxon>
        <taxon>Vibrionales</taxon>
        <taxon>Vibrionaceae</taxon>
        <taxon>Vibrio</taxon>
    </lineage>
</organism>
<dbReference type="AlphaFoldDB" id="A0A9Q3UA47"/>
<gene>
    <name evidence="1" type="ORF">IB292_03655</name>
</gene>
<reference evidence="1" key="1">
    <citation type="submission" date="2020-09" db="EMBL/GenBank/DDBJ databases">
        <title>Genome sequence of Vibrio parahaemolyticus isolates.</title>
        <authorList>
            <person name="Hammerl J.A."/>
            <person name="Strauch E."/>
        </authorList>
    </citation>
    <scope>NUCLEOTIDE SEQUENCE</scope>
    <source>
        <strain evidence="1">17-VB00146</strain>
    </source>
</reference>
<dbReference type="Proteomes" id="UP000726777">
    <property type="component" value="Unassembled WGS sequence"/>
</dbReference>
<sequence>MFKVTSECLVKSWPAVVEMPADGGVIEKFNITLDLLILDVNENGKVLNGDKKALKKIIKGWSGIFDKYGKEMLFNETNLDALLLNQFFVIAVFRAYTQASNGQAAEKN</sequence>
<evidence type="ECO:0000313" key="1">
    <source>
        <dbReference type="EMBL" id="MCC3804128.1"/>
    </source>
</evidence>
<dbReference type="RefSeq" id="WP_228085787.1">
    <property type="nucleotide sequence ID" value="NZ_JACVHL010000003.1"/>
</dbReference>
<proteinExistence type="predicted"/>
<dbReference type="EMBL" id="JACVHL010000003">
    <property type="protein sequence ID" value="MCC3804128.1"/>
    <property type="molecule type" value="Genomic_DNA"/>
</dbReference>
<comment type="caution">
    <text evidence="1">The sequence shown here is derived from an EMBL/GenBank/DDBJ whole genome shotgun (WGS) entry which is preliminary data.</text>
</comment>
<accession>A0A9Q3UA47</accession>